<keyword evidence="7" id="KW-1185">Reference proteome</keyword>
<gene>
    <name evidence="6" type="ORF">P3W85_20250</name>
</gene>
<dbReference type="EMBL" id="JARJLM010000347">
    <property type="protein sequence ID" value="MDF3835274.1"/>
    <property type="molecule type" value="Genomic_DNA"/>
</dbReference>
<comment type="caution">
    <text evidence="6">The sequence shown here is derived from an EMBL/GenBank/DDBJ whole genome shotgun (WGS) entry which is preliminary data.</text>
</comment>
<evidence type="ECO:0000313" key="7">
    <source>
        <dbReference type="Proteomes" id="UP001216674"/>
    </source>
</evidence>
<dbReference type="Pfam" id="PF01613">
    <property type="entry name" value="Flavin_Reduct"/>
    <property type="match status" value="1"/>
</dbReference>
<dbReference type="Gene3D" id="2.30.110.10">
    <property type="entry name" value="Electron Transport, Fmn-binding Protein, Chain A"/>
    <property type="match status" value="1"/>
</dbReference>
<reference evidence="6 7" key="1">
    <citation type="submission" date="2023-03" db="EMBL/GenBank/DDBJ databases">
        <title>Draft assemblies of triclosan tolerant bacteria isolated from returned activated sludge.</title>
        <authorList>
            <person name="Van Hamelsveld S."/>
        </authorList>
    </citation>
    <scope>NUCLEOTIDE SEQUENCE [LARGE SCALE GENOMIC DNA]</scope>
    <source>
        <strain evidence="6 7">GW210010_S58</strain>
    </source>
</reference>
<protein>
    <submittedName>
        <fullName evidence="6">Flavin reductase family protein</fullName>
    </submittedName>
</protein>
<evidence type="ECO:0000313" key="6">
    <source>
        <dbReference type="EMBL" id="MDF3835274.1"/>
    </source>
</evidence>
<comment type="cofactor">
    <cofactor evidence="1">
        <name>FMN</name>
        <dbReference type="ChEBI" id="CHEBI:58210"/>
    </cofactor>
</comment>
<dbReference type="SUPFAM" id="SSF50475">
    <property type="entry name" value="FMN-binding split barrel"/>
    <property type="match status" value="1"/>
</dbReference>
<feature type="domain" description="Flavin reductase like" evidence="5">
    <location>
        <begin position="19"/>
        <end position="172"/>
    </location>
</feature>
<dbReference type="SMART" id="SM00903">
    <property type="entry name" value="Flavin_Reduct"/>
    <property type="match status" value="1"/>
</dbReference>
<dbReference type="Proteomes" id="UP001216674">
    <property type="component" value="Unassembled WGS sequence"/>
</dbReference>
<keyword evidence="3" id="KW-0288">FMN</keyword>
<comment type="similarity">
    <text evidence="4">Belongs to the flavoredoxin family.</text>
</comment>
<proteinExistence type="inferred from homology"/>
<accession>A0ABT6ARM3</accession>
<evidence type="ECO:0000256" key="1">
    <source>
        <dbReference type="ARBA" id="ARBA00001917"/>
    </source>
</evidence>
<keyword evidence="2" id="KW-0285">Flavoprotein</keyword>
<dbReference type="PANTHER" id="PTHR33798:SF5">
    <property type="entry name" value="FLAVIN REDUCTASE LIKE DOMAIN-CONTAINING PROTEIN"/>
    <property type="match status" value="1"/>
</dbReference>
<dbReference type="PANTHER" id="PTHR33798">
    <property type="entry name" value="FLAVOPROTEIN OXYGENASE"/>
    <property type="match status" value="1"/>
</dbReference>
<evidence type="ECO:0000259" key="5">
    <source>
        <dbReference type="SMART" id="SM00903"/>
    </source>
</evidence>
<dbReference type="InterPro" id="IPR002563">
    <property type="entry name" value="Flavin_Rdtase-like_dom"/>
</dbReference>
<evidence type="ECO:0000256" key="3">
    <source>
        <dbReference type="ARBA" id="ARBA00022643"/>
    </source>
</evidence>
<organism evidence="6 7">
    <name type="scientific">Cupriavidus basilensis</name>
    <dbReference type="NCBI Taxonomy" id="68895"/>
    <lineage>
        <taxon>Bacteria</taxon>
        <taxon>Pseudomonadati</taxon>
        <taxon>Pseudomonadota</taxon>
        <taxon>Betaproteobacteria</taxon>
        <taxon>Burkholderiales</taxon>
        <taxon>Burkholderiaceae</taxon>
        <taxon>Cupriavidus</taxon>
    </lineage>
</organism>
<dbReference type="InterPro" id="IPR012349">
    <property type="entry name" value="Split_barrel_FMN-bd"/>
</dbReference>
<sequence length="229" mass="25005">MYIDMQALDGATRQKLLSTVIVPRPIAWISSMDEAGAINVAPFSFFNLLSGDPPIFCVGIGIRDGMPKDTARNIRARGEFTVNLVSTALARRMNVTAVDFPAHVNEAVEADLALVPGTRISTPRVTMSPASFECSVRNLLDIDGGRTVVVADIVAMHVVDEAVLDAERLYLDTPRMDLLSRLHNPGWYCRPGPAFQMPQLSSQQWDDIKRSGKAEEYLRGEPATASCTG</sequence>
<evidence type="ECO:0000256" key="2">
    <source>
        <dbReference type="ARBA" id="ARBA00022630"/>
    </source>
</evidence>
<name>A0ABT6ARM3_9BURK</name>
<evidence type="ECO:0000256" key="4">
    <source>
        <dbReference type="ARBA" id="ARBA00038054"/>
    </source>
</evidence>